<dbReference type="PANTHER" id="PTHR31303:SF1">
    <property type="entry name" value="CTP-DEPENDENT DIACYLGLYCEROL KINASE 1"/>
    <property type="match status" value="1"/>
</dbReference>
<dbReference type="GO" id="GO:0006654">
    <property type="term" value="P:phosphatidic acid biosynthetic process"/>
    <property type="evidence" value="ECO:0007669"/>
    <property type="project" value="TreeGrafter"/>
</dbReference>
<dbReference type="EMBL" id="KV425901">
    <property type="protein sequence ID" value="KZW00349.1"/>
    <property type="molecule type" value="Genomic_DNA"/>
</dbReference>
<feature type="transmembrane region" description="Helical" evidence="2">
    <location>
        <begin position="266"/>
        <end position="286"/>
    </location>
</feature>
<dbReference type="InParanoid" id="A0A165N7X0"/>
<evidence type="ECO:0008006" key="5">
    <source>
        <dbReference type="Google" id="ProtNLM"/>
    </source>
</evidence>
<dbReference type="AlphaFoldDB" id="A0A165N7X0"/>
<feature type="compositionally biased region" description="Pro residues" evidence="1">
    <location>
        <begin position="1"/>
        <end position="13"/>
    </location>
</feature>
<dbReference type="Proteomes" id="UP000077266">
    <property type="component" value="Unassembled WGS sequence"/>
</dbReference>
<feature type="transmembrane region" description="Helical" evidence="2">
    <location>
        <begin position="159"/>
        <end position="188"/>
    </location>
</feature>
<feature type="transmembrane region" description="Helical" evidence="2">
    <location>
        <begin position="228"/>
        <end position="254"/>
    </location>
</feature>
<sequence length="319" mass="34344">MTSPSPQPQPQPAEPQAVRKRPLPARQASLGAQPQPNGNGHTATNGHATNGHALLSKIGEVHDDDDDDAAQERASPPETKKIDWEIPRKTLHSSIGFLVLPLYVSHHPVHKVILGLALTLVYVSITDLVRFNWPAFERWYESAVGFLMRESEKHKINGVVWYLVGVLFVLCLLPLDIAVVAILMLSWADTTASTFGRMFGARTRQLPTSVPLPLTSLRLPLFAPKKSVAGFTAAVITGSLITGVFYAVGAPLGVDAPSWVYGQRPLGNWAGLALLTAYGGIVAGVAEALNVGSMDDNLTLPIISGSALWAFFKAVEYLS</sequence>
<keyword evidence="2" id="KW-0812">Transmembrane</keyword>
<dbReference type="OrthoDB" id="5673at2759"/>
<keyword evidence="2" id="KW-1133">Transmembrane helix</keyword>
<organism evidence="3 4">
    <name type="scientific">Exidia glandulosa HHB12029</name>
    <dbReference type="NCBI Taxonomy" id="1314781"/>
    <lineage>
        <taxon>Eukaryota</taxon>
        <taxon>Fungi</taxon>
        <taxon>Dikarya</taxon>
        <taxon>Basidiomycota</taxon>
        <taxon>Agaricomycotina</taxon>
        <taxon>Agaricomycetes</taxon>
        <taxon>Auriculariales</taxon>
        <taxon>Exidiaceae</taxon>
        <taxon>Exidia</taxon>
    </lineage>
</organism>
<evidence type="ECO:0000256" key="1">
    <source>
        <dbReference type="SAM" id="MobiDB-lite"/>
    </source>
</evidence>
<dbReference type="STRING" id="1314781.A0A165N7X0"/>
<evidence type="ECO:0000313" key="4">
    <source>
        <dbReference type="Proteomes" id="UP000077266"/>
    </source>
</evidence>
<dbReference type="InterPro" id="IPR037997">
    <property type="entry name" value="Dgk1-like"/>
</dbReference>
<evidence type="ECO:0000313" key="3">
    <source>
        <dbReference type="EMBL" id="KZW00349.1"/>
    </source>
</evidence>
<dbReference type="GO" id="GO:0004143">
    <property type="term" value="F:ATP-dependent diacylglycerol kinase activity"/>
    <property type="evidence" value="ECO:0007669"/>
    <property type="project" value="InterPro"/>
</dbReference>
<protein>
    <recommendedName>
        <fullName evidence="5">Phosphatidate cytidylyltransferase</fullName>
    </recommendedName>
</protein>
<feature type="compositionally biased region" description="Polar residues" evidence="1">
    <location>
        <begin position="30"/>
        <end position="48"/>
    </location>
</feature>
<proteinExistence type="predicted"/>
<dbReference type="PANTHER" id="PTHR31303">
    <property type="entry name" value="CTP-DEPENDENT DIACYLGLYCEROL KINASE 1"/>
    <property type="match status" value="1"/>
</dbReference>
<dbReference type="FunCoup" id="A0A165N7X0">
    <property type="interactions" value="70"/>
</dbReference>
<name>A0A165N7X0_EXIGL</name>
<feature type="transmembrane region" description="Helical" evidence="2">
    <location>
        <begin position="298"/>
        <end position="315"/>
    </location>
</feature>
<keyword evidence="4" id="KW-1185">Reference proteome</keyword>
<keyword evidence="2" id="KW-0472">Membrane</keyword>
<accession>A0A165N7X0</accession>
<reference evidence="3 4" key="1">
    <citation type="journal article" date="2016" name="Mol. Biol. Evol.">
        <title>Comparative Genomics of Early-Diverging Mushroom-Forming Fungi Provides Insights into the Origins of Lignocellulose Decay Capabilities.</title>
        <authorList>
            <person name="Nagy L.G."/>
            <person name="Riley R."/>
            <person name="Tritt A."/>
            <person name="Adam C."/>
            <person name="Daum C."/>
            <person name="Floudas D."/>
            <person name="Sun H."/>
            <person name="Yadav J.S."/>
            <person name="Pangilinan J."/>
            <person name="Larsson K.H."/>
            <person name="Matsuura K."/>
            <person name="Barry K."/>
            <person name="Labutti K."/>
            <person name="Kuo R."/>
            <person name="Ohm R.A."/>
            <person name="Bhattacharya S.S."/>
            <person name="Shirouzu T."/>
            <person name="Yoshinaga Y."/>
            <person name="Martin F.M."/>
            <person name="Grigoriev I.V."/>
            <person name="Hibbett D.S."/>
        </authorList>
    </citation>
    <scope>NUCLEOTIDE SEQUENCE [LARGE SCALE GENOMIC DNA]</scope>
    <source>
        <strain evidence="3 4">HHB12029</strain>
    </source>
</reference>
<dbReference type="GO" id="GO:0005789">
    <property type="term" value="C:endoplasmic reticulum membrane"/>
    <property type="evidence" value="ECO:0007669"/>
    <property type="project" value="TreeGrafter"/>
</dbReference>
<feature type="region of interest" description="Disordered" evidence="1">
    <location>
        <begin position="1"/>
        <end position="56"/>
    </location>
</feature>
<evidence type="ECO:0000256" key="2">
    <source>
        <dbReference type="SAM" id="Phobius"/>
    </source>
</evidence>
<gene>
    <name evidence="3" type="ORF">EXIGLDRAFT_604424</name>
</gene>